<comment type="caution">
    <text evidence="8">The sequence shown here is derived from an EMBL/GenBank/DDBJ whole genome shotgun (WGS) entry which is preliminary data.</text>
</comment>
<protein>
    <submittedName>
        <fullName evidence="8">Lipoprotein Spr</fullName>
    </submittedName>
</protein>
<keyword evidence="9" id="KW-1185">Reference proteome</keyword>
<dbReference type="PANTHER" id="PTHR47360">
    <property type="entry name" value="MUREIN DD-ENDOPEPTIDASE MEPS/MUREIN LD-CARBOXYPEPTIDASE"/>
    <property type="match status" value="1"/>
</dbReference>
<dbReference type="InterPro" id="IPR000064">
    <property type="entry name" value="NLP_P60_dom"/>
</dbReference>
<evidence type="ECO:0000256" key="4">
    <source>
        <dbReference type="ARBA" id="ARBA00022801"/>
    </source>
</evidence>
<dbReference type="AlphaFoldDB" id="A0A4R3KUX1"/>
<dbReference type="Gene3D" id="3.90.1720.10">
    <property type="entry name" value="endopeptidase domain like (from Nostoc punctiforme)"/>
    <property type="match status" value="1"/>
</dbReference>
<accession>A0A4R3KUX1</accession>
<reference evidence="8 9" key="1">
    <citation type="submission" date="2019-03" db="EMBL/GenBank/DDBJ databases">
        <title>Genomic Encyclopedia of Type Strains, Phase IV (KMG-IV): sequencing the most valuable type-strain genomes for metagenomic binning, comparative biology and taxonomic classification.</title>
        <authorList>
            <person name="Goeker M."/>
        </authorList>
    </citation>
    <scope>NUCLEOTIDE SEQUENCE [LARGE SCALE GENOMIC DNA]</scope>
    <source>
        <strain evidence="8 9">DSM 21100</strain>
    </source>
</reference>
<evidence type="ECO:0000256" key="5">
    <source>
        <dbReference type="ARBA" id="ARBA00022807"/>
    </source>
</evidence>
<dbReference type="GO" id="GO:0008234">
    <property type="term" value="F:cysteine-type peptidase activity"/>
    <property type="evidence" value="ECO:0007669"/>
    <property type="project" value="UniProtKB-KW"/>
</dbReference>
<organism evidence="8 9">
    <name type="scientific">Anseongella ginsenosidimutans</name>
    <dbReference type="NCBI Taxonomy" id="496056"/>
    <lineage>
        <taxon>Bacteria</taxon>
        <taxon>Pseudomonadati</taxon>
        <taxon>Bacteroidota</taxon>
        <taxon>Sphingobacteriia</taxon>
        <taxon>Sphingobacteriales</taxon>
        <taxon>Sphingobacteriaceae</taxon>
        <taxon>Anseongella</taxon>
    </lineage>
</organism>
<evidence type="ECO:0000313" key="9">
    <source>
        <dbReference type="Proteomes" id="UP000295807"/>
    </source>
</evidence>
<dbReference type="PANTHER" id="PTHR47360:SF1">
    <property type="entry name" value="ENDOPEPTIDASE NLPC-RELATED"/>
    <property type="match status" value="1"/>
</dbReference>
<evidence type="ECO:0000256" key="3">
    <source>
        <dbReference type="ARBA" id="ARBA00022729"/>
    </source>
</evidence>
<keyword evidence="3 6" id="KW-0732">Signal</keyword>
<dbReference type="EMBL" id="SMAD01000002">
    <property type="protein sequence ID" value="TCS88861.1"/>
    <property type="molecule type" value="Genomic_DNA"/>
</dbReference>
<feature type="chain" id="PRO_5020959617" evidence="6">
    <location>
        <begin position="20"/>
        <end position="188"/>
    </location>
</feature>
<dbReference type="Proteomes" id="UP000295807">
    <property type="component" value="Unassembled WGS sequence"/>
</dbReference>
<dbReference type="InterPro" id="IPR052062">
    <property type="entry name" value="Murein_DD/LD_carboxypeptidase"/>
</dbReference>
<evidence type="ECO:0000259" key="7">
    <source>
        <dbReference type="PROSITE" id="PS51935"/>
    </source>
</evidence>
<gene>
    <name evidence="8" type="ORF">EDD80_10251</name>
</gene>
<dbReference type="SUPFAM" id="SSF54001">
    <property type="entry name" value="Cysteine proteinases"/>
    <property type="match status" value="1"/>
</dbReference>
<feature type="domain" description="NlpC/P60" evidence="7">
    <location>
        <begin position="60"/>
        <end position="184"/>
    </location>
</feature>
<comment type="similarity">
    <text evidence="1">Belongs to the peptidase C40 family.</text>
</comment>
<dbReference type="PROSITE" id="PS51935">
    <property type="entry name" value="NLPC_P60"/>
    <property type="match status" value="1"/>
</dbReference>
<keyword evidence="5" id="KW-0788">Thiol protease</keyword>
<proteinExistence type="inferred from homology"/>
<evidence type="ECO:0000313" key="8">
    <source>
        <dbReference type="EMBL" id="TCS88861.1"/>
    </source>
</evidence>
<dbReference type="Pfam" id="PF00877">
    <property type="entry name" value="NLPC_P60"/>
    <property type="match status" value="1"/>
</dbReference>
<name>A0A4R3KUX1_9SPHI</name>
<evidence type="ECO:0000256" key="1">
    <source>
        <dbReference type="ARBA" id="ARBA00007074"/>
    </source>
</evidence>
<feature type="signal peptide" evidence="6">
    <location>
        <begin position="1"/>
        <end position="19"/>
    </location>
</feature>
<keyword evidence="8" id="KW-0449">Lipoprotein</keyword>
<sequence length="188" mass="21614">MLKSVLLIALLCLGLKGWAQEKTPFAPVDQKDMKKVLQLAEQDSLSRKYFTHLLGVPVNFNANLKLYDFIQEWMGTPYRFGGDSKGGIDCSRFVNRAYEFVYDSVLGGKTSRGIYKELTEIVSTDELKEGDFVFFKIGRRYISHIGIYLGDNKFVHASRSEGVTISDLNEPYWKRYFYKAGRLIGQYF</sequence>
<keyword evidence="4" id="KW-0378">Hydrolase</keyword>
<dbReference type="GO" id="GO:0006508">
    <property type="term" value="P:proteolysis"/>
    <property type="evidence" value="ECO:0007669"/>
    <property type="project" value="UniProtKB-KW"/>
</dbReference>
<dbReference type="InterPro" id="IPR038765">
    <property type="entry name" value="Papain-like_cys_pep_sf"/>
</dbReference>
<evidence type="ECO:0000256" key="6">
    <source>
        <dbReference type="SAM" id="SignalP"/>
    </source>
</evidence>
<dbReference type="OrthoDB" id="9807055at2"/>
<evidence type="ECO:0000256" key="2">
    <source>
        <dbReference type="ARBA" id="ARBA00022670"/>
    </source>
</evidence>
<dbReference type="RefSeq" id="WP_132127979.1">
    <property type="nucleotide sequence ID" value="NZ_CP042432.1"/>
</dbReference>
<keyword evidence="2" id="KW-0645">Protease</keyword>